<feature type="region of interest" description="Disordered" evidence="6">
    <location>
        <begin position="532"/>
        <end position="565"/>
    </location>
</feature>
<gene>
    <name evidence="8" type="ORF">FNF29_04299</name>
</gene>
<keyword evidence="9" id="KW-1185">Reference proteome</keyword>
<evidence type="ECO:0000313" key="9">
    <source>
        <dbReference type="Proteomes" id="UP000323011"/>
    </source>
</evidence>
<feature type="region of interest" description="Disordered" evidence="6">
    <location>
        <begin position="438"/>
        <end position="469"/>
    </location>
</feature>
<feature type="compositionally biased region" description="Low complexity" evidence="6">
    <location>
        <begin position="37"/>
        <end position="94"/>
    </location>
</feature>
<keyword evidence="5" id="KW-0378">Hydrolase</keyword>
<comment type="catalytic activity">
    <reaction evidence="1">
        <text>6-phospho-D-glucono-1,5-lactone + H2O = 6-phospho-D-gluconate + H(+)</text>
        <dbReference type="Rhea" id="RHEA:12556"/>
        <dbReference type="ChEBI" id="CHEBI:15377"/>
        <dbReference type="ChEBI" id="CHEBI:15378"/>
        <dbReference type="ChEBI" id="CHEBI:57955"/>
        <dbReference type="ChEBI" id="CHEBI:58759"/>
        <dbReference type="EC" id="3.1.1.31"/>
    </reaction>
</comment>
<dbReference type="InterPro" id="IPR005900">
    <property type="entry name" value="6-phosphogluconolactonase_DevB"/>
</dbReference>
<dbReference type="InterPro" id="IPR039104">
    <property type="entry name" value="6PGL"/>
</dbReference>
<dbReference type="PANTHER" id="PTHR11054:SF0">
    <property type="entry name" value="6-PHOSPHOGLUCONOLACTONASE"/>
    <property type="match status" value="1"/>
</dbReference>
<evidence type="ECO:0000313" key="8">
    <source>
        <dbReference type="EMBL" id="KAA0151893.1"/>
    </source>
</evidence>
<name>A0A5A8CFS3_CAFRO</name>
<dbReference type="SUPFAM" id="SSF100950">
    <property type="entry name" value="NagB/RpiA/CoA transferase-like"/>
    <property type="match status" value="1"/>
</dbReference>
<dbReference type="EMBL" id="VLTN01000024">
    <property type="protein sequence ID" value="KAA0151893.1"/>
    <property type="molecule type" value="Genomic_DNA"/>
</dbReference>
<dbReference type="CDD" id="cd01400">
    <property type="entry name" value="6PGL"/>
    <property type="match status" value="1"/>
</dbReference>
<dbReference type="GO" id="GO:0017057">
    <property type="term" value="F:6-phosphogluconolactonase activity"/>
    <property type="evidence" value="ECO:0007669"/>
    <property type="project" value="UniProtKB-EC"/>
</dbReference>
<feature type="region of interest" description="Disordered" evidence="6">
    <location>
        <begin position="1"/>
        <end position="105"/>
    </location>
</feature>
<evidence type="ECO:0000256" key="2">
    <source>
        <dbReference type="ARBA" id="ARBA00004961"/>
    </source>
</evidence>
<dbReference type="GO" id="GO:0005975">
    <property type="term" value="P:carbohydrate metabolic process"/>
    <property type="evidence" value="ECO:0007669"/>
    <property type="project" value="InterPro"/>
</dbReference>
<sequence>MDDLDDIFGSGAAPGPAPGGHAASASSAVDDEFAPKSALDSALDDLAPRAAPAPGAASRAGHSASASVPAGAAHSPASGAGSHSASASAGSESADLLPDNDPLPTTVRGWPLKLVRAYLKKKRVDVRGCVEKSDFVELAVQTAAKGLARDGIRTGTRMGAEVTRGPGAMDKLDAWEVTGFGADKPRESEHVKQLAAARSGAAAADLAAYEGLRKGARVARMPVPLSPSPRLCRLLPAGAAAPSVREVGLQFVRDCWTALTPTQADMATRATGLLFTAAVRASTEDTAAAAAVAKAAEGWRRDAASRGALRTAAGLLPYRSRTVVGPKRAWEVPLRPETPPLAVVRALRQAAAAQSLAVTAEAWAGADAGANAARAVLVMQQRVLVPSGTWSEMQRRFEAVGQTAELAAKASQAGGASKADPKAEAALRLARSWADALPPGDDLPVQVPAVTPIPGGGAGSGRQDEAPAPLGVVSDSQAEAREAADRAEAEAAPRSWTFTTYVNSVTALLGVDPAGRPVALLVTARYLLPSDAKEDDPATERSFGPLLRKSRPGGRVLGAPGSGAGGGDDVYGAAGDSSSDLSAAAGIAFAAVPPLPGFSLRRAGPVPQHVAAPKGGDEAAWPVVDAAGVTSLGGLGLPAWTAVRACLARPVPVDVSGRPQLDAASWAADGFPSAVSLRAGATGRPLVRVDDETAQLAIALVASARAPVRLTAAELSGAADASASEAAAAAQPGAAAAAAGAGADRCVLAEGAWRDAVSSSKADLASSRGEEPAPEDAAVAATPLLEPSAAARAAIREAVERGGADRVLRRVACADAAARRDEWIATQLRRLLLPAFKGAGVAAPASTQAPALASLPEMDLDDEIAVIEAQRSAPDARAAAAAADRASAAPGAAMVMPVVEAALDAADGQADAAATASEALLRKLESAERGTDVTSAADLGAASTGEAARARAASGASAPAGDEPGGLTVTEELAADVYARALTKARISGASLACTVARELRRWAREERSQLAARLRHCALRRAAALESVVAVIRALQAAVNDGQDTGMLVLAMGTSAASSGVDERTAALAAERAADYRLLRDTFGVRGEAVLAGVTASTSSRSGRLVVTPRRVVYFASLLGFAFKLDIPATHLFGARVGDGGVMSASPLVLTYFDAAKAEADSEKQLAAGASSAVPLDALPAATRAAFLSLPQPWRDRVVSLGGPQYLTELSLALGGAAPPPAASLALLLALTRQATTEADGPRVLAPSDAERIRDAAANASAAAEAEARRARLAAQAGGGEAAEPTTPAVDDFLGAGSAAADAFADVAGAGAAALREDDSFAADLSGDGASAPGEKKAPTGNWFGLPGATQTDVRKRGAPPAAAASRKAAKPAAGEADLAGLFGSPAEPAAPAPTQAATVASAAATPVPAGMGVSDDPDDPFAGLGAAFLWNQANRPMAAADAGQFRVFADAAAMAGPLGAYVAAKAAEAISARGKFVVAVSGGSLPKNLAAALVAAKGAEGLADASAWTIVYADERVVPLDDPDSNHKAVLDTLTGAGAPLEGATTVPIDPSSTSAAQCAERYEAELRRITGSAAPAVPVLDLVLLGMGPDGHTASLFPGHALLSEAAAAVAAIEDSPKPPPRRVTLTLPVLRAARASAFVCTGGSKAEAFASVHATLKGGASDPDSLPSARVPDATWFLDAPAAGSTLAV</sequence>
<organism evidence="8 9">
    <name type="scientific">Cafeteria roenbergensis</name>
    <name type="common">Marine flagellate</name>
    <dbReference type="NCBI Taxonomy" id="33653"/>
    <lineage>
        <taxon>Eukaryota</taxon>
        <taxon>Sar</taxon>
        <taxon>Stramenopiles</taxon>
        <taxon>Bigyra</taxon>
        <taxon>Opalozoa</taxon>
        <taxon>Bicosoecida</taxon>
        <taxon>Cafeteriaceae</taxon>
        <taxon>Cafeteria</taxon>
    </lineage>
</organism>
<evidence type="ECO:0000256" key="4">
    <source>
        <dbReference type="ARBA" id="ARBA00013198"/>
    </source>
</evidence>
<evidence type="ECO:0000256" key="6">
    <source>
        <dbReference type="SAM" id="MobiDB-lite"/>
    </source>
</evidence>
<evidence type="ECO:0000256" key="1">
    <source>
        <dbReference type="ARBA" id="ARBA00000832"/>
    </source>
</evidence>
<dbReference type="InterPro" id="IPR006148">
    <property type="entry name" value="Glc/Gal-6P_isomerase"/>
</dbReference>
<evidence type="ECO:0000259" key="7">
    <source>
        <dbReference type="Pfam" id="PF01182"/>
    </source>
</evidence>
<dbReference type="Pfam" id="PF01182">
    <property type="entry name" value="Glucosamine_iso"/>
    <property type="match status" value="1"/>
</dbReference>
<dbReference type="Proteomes" id="UP000323011">
    <property type="component" value="Unassembled WGS sequence"/>
</dbReference>
<evidence type="ECO:0000256" key="5">
    <source>
        <dbReference type="ARBA" id="ARBA00022801"/>
    </source>
</evidence>
<feature type="compositionally biased region" description="Low complexity" evidence="6">
    <location>
        <begin position="9"/>
        <end position="28"/>
    </location>
</feature>
<feature type="domain" description="Glucosamine/galactosamine-6-phosphate isomerase" evidence="7">
    <location>
        <begin position="1452"/>
        <end position="1676"/>
    </location>
</feature>
<dbReference type="NCBIfam" id="TIGR01198">
    <property type="entry name" value="pgl"/>
    <property type="match status" value="1"/>
</dbReference>
<comment type="similarity">
    <text evidence="3">Belongs to the glucosamine/galactosamine-6-phosphate isomerase family. 6-phosphogluconolactonase subfamily.</text>
</comment>
<feature type="compositionally biased region" description="Low complexity" evidence="6">
    <location>
        <begin position="1360"/>
        <end position="1372"/>
    </location>
</feature>
<dbReference type="FunFam" id="3.40.50.1360:FF:000005">
    <property type="entry name" value="6-phosphogluconolactonase"/>
    <property type="match status" value="1"/>
</dbReference>
<feature type="region of interest" description="Disordered" evidence="6">
    <location>
        <begin position="1326"/>
        <end position="1372"/>
    </location>
</feature>
<reference evidence="8 9" key="1">
    <citation type="submission" date="2019-07" db="EMBL/GenBank/DDBJ databases">
        <title>Genomes of Cafeteria roenbergensis.</title>
        <authorList>
            <person name="Fischer M.G."/>
            <person name="Hackl T."/>
            <person name="Roman M."/>
        </authorList>
    </citation>
    <scope>NUCLEOTIDE SEQUENCE [LARGE SCALE GENOMIC DNA]</scope>
    <source>
        <strain evidence="8 9">BVI</strain>
    </source>
</reference>
<dbReference type="EC" id="3.1.1.31" evidence="4"/>
<accession>A0A5A8CFS3</accession>
<comment type="caution">
    <text evidence="8">The sequence shown here is derived from an EMBL/GenBank/DDBJ whole genome shotgun (WGS) entry which is preliminary data.</text>
</comment>
<dbReference type="InterPro" id="IPR037171">
    <property type="entry name" value="NagB/RpiA_transferase-like"/>
</dbReference>
<dbReference type="PANTHER" id="PTHR11054">
    <property type="entry name" value="6-PHOSPHOGLUCONOLACTONASE"/>
    <property type="match status" value="1"/>
</dbReference>
<protein>
    <recommendedName>
        <fullName evidence="4">6-phosphogluconolactonase</fullName>
        <ecNumber evidence="4">3.1.1.31</ecNumber>
    </recommendedName>
</protein>
<dbReference type="Gene3D" id="3.40.50.1360">
    <property type="match status" value="1"/>
</dbReference>
<comment type="pathway">
    <text evidence="2">Carbohydrate degradation; pentose phosphate pathway; D-ribulose 5-phosphate from D-glucose 6-phosphate (oxidative stage): step 2/3.</text>
</comment>
<evidence type="ECO:0000256" key="3">
    <source>
        <dbReference type="ARBA" id="ARBA00010662"/>
    </source>
</evidence>
<proteinExistence type="inferred from homology"/>
<dbReference type="GO" id="GO:0006098">
    <property type="term" value="P:pentose-phosphate shunt"/>
    <property type="evidence" value="ECO:0007669"/>
    <property type="project" value="InterPro"/>
</dbReference>